<protein>
    <recommendedName>
        <fullName evidence="6">Exonuclease V</fullName>
    </recommendedName>
</protein>
<evidence type="ECO:0000313" key="4">
    <source>
        <dbReference type="EMBL" id="KDN36545.1"/>
    </source>
</evidence>
<feature type="region of interest" description="Disordered" evidence="3">
    <location>
        <begin position="1"/>
        <end position="51"/>
    </location>
</feature>
<feature type="region of interest" description="Disordered" evidence="3">
    <location>
        <begin position="551"/>
        <end position="570"/>
    </location>
</feature>
<dbReference type="HOGENOM" id="CLU_312196_0_0_1"/>
<comment type="caution">
    <text evidence="4">The sequence shown here is derived from an EMBL/GenBank/DDBJ whole genome shotgun (WGS) entry which is preliminary data.</text>
</comment>
<dbReference type="GO" id="GO:0045145">
    <property type="term" value="F:single-stranded DNA 5'-3' DNA exonuclease activity"/>
    <property type="evidence" value="ECO:0007669"/>
    <property type="project" value="InterPro"/>
</dbReference>
<dbReference type="PANTHER" id="PTHR14464:SF4">
    <property type="entry name" value="EXONUCLEASE V"/>
    <property type="match status" value="1"/>
</dbReference>
<comment type="similarity">
    <text evidence="1">Belongs to the EXO5 family.</text>
</comment>
<evidence type="ECO:0008006" key="6">
    <source>
        <dbReference type="Google" id="ProtNLM"/>
    </source>
</evidence>
<dbReference type="GO" id="GO:0005634">
    <property type="term" value="C:nucleus"/>
    <property type="evidence" value="ECO:0007669"/>
    <property type="project" value="TreeGrafter"/>
</dbReference>
<dbReference type="GO" id="GO:0005739">
    <property type="term" value="C:mitochondrion"/>
    <property type="evidence" value="ECO:0007669"/>
    <property type="project" value="TreeGrafter"/>
</dbReference>
<evidence type="ECO:0000256" key="3">
    <source>
        <dbReference type="SAM" id="MobiDB-lite"/>
    </source>
</evidence>
<feature type="compositionally biased region" description="Low complexity" evidence="3">
    <location>
        <begin position="552"/>
        <end position="566"/>
    </location>
</feature>
<dbReference type="InterPro" id="IPR019190">
    <property type="entry name" value="EXOV"/>
</dbReference>
<keyword evidence="2" id="KW-0175">Coiled coil</keyword>
<dbReference type="Pfam" id="PF09810">
    <property type="entry name" value="Exo5"/>
    <property type="match status" value="2"/>
</dbReference>
<dbReference type="EMBL" id="JMSN01000165">
    <property type="protein sequence ID" value="KDN36545.1"/>
    <property type="molecule type" value="Genomic_DNA"/>
</dbReference>
<dbReference type="Proteomes" id="UP000027361">
    <property type="component" value="Unassembled WGS sequence"/>
</dbReference>
<dbReference type="RefSeq" id="XP_013240083.1">
    <property type="nucleotide sequence ID" value="XM_013384629.1"/>
</dbReference>
<sequence>MQIEYEQEQQAGTGRAGSAASSSKITLDDREQEARLRQGTMSVPPSRHKSTISARKLGNISRWSSSITPPKSLQDHASRKGHLTVTELVTPSWCEFSFQYSILSLSYLPPSLRPASITTPQGTVIPLDQMRLEMKQRVFDQGKKVHAKLEKEIFPGEKVFVSTRGKEDEWALQMVRLAVAIKTLLDKGCSREIPVFGWVQDRLVLGIIDELERRPRYVPKLDQACTTSVNAIQTQTAESSALSMGDQRKFKLANKDEGEHPPSLAVSKGIRTSFTTSRQPPEGRGTASSISQSSSNGPQFTSQEEWKKAVAKAERERKVDARLNKADNRAKLSPVTNSKQPAPNEGALEVGREKDRSERAAPGIMSFFKPTTGLPAASSVLDPSDDDSGTNLQETNRDAPIGTFTLEASSNTKERLAAGMLPSYPLSHPRAEAAGYVYVLSDSKTRSSDRLPRPADYLQAKLQCMLYKRLLEGLLLGVGTSGAEGLIDIQPGAGIATLEDESVDHKGTPFTMSMLAQRLQLNLHAPLSDDFLSDAIPLCEGYGLHLFPDLESSSNKSTSPSTSVPNEPKRPRVCTLSTVFDLMAATLRDMRASAWKGHVMTLKAASGKTQTSNAEIEYRAAKCPIISDELALVFRRRGQGKEYSAKKRDRVGEAKEQHTLPSNAAPDAMPACSVKRLNTEELAPSTGDGPSPAMNVGSEPAVATLMHVEKQAKVATMGSNMANVERQPVLQLSLAVQGDPARISDHTITASDSPRNSQQRHCMTPALSVSGNAIALGKSTAAKDPSSQGPSKRTSFKEGSIIGIVTFLHDATQLDDYLRDVMAMWEGTRELRGVTDETVYRCSTCEFKHGCEWRAKKQDEHLAEKELRRAELERSREAEAQLAIRFALEKQDEEMLLAAQSGAAGKSQTLKSAENDEELWSQFEDIEDANWDAAESQDVW</sequence>
<feature type="compositionally biased region" description="Basic and acidic residues" evidence="3">
    <location>
        <begin position="26"/>
        <end position="36"/>
    </location>
</feature>
<feature type="compositionally biased region" description="Basic and acidic residues" evidence="3">
    <location>
        <begin position="350"/>
        <end position="359"/>
    </location>
</feature>
<name>A0A066VD76_TILAU</name>
<reference evidence="4 5" key="1">
    <citation type="submission" date="2014-05" db="EMBL/GenBank/DDBJ databases">
        <title>Draft genome sequence of a rare smut relative, Tilletiaria anomala UBC 951.</title>
        <authorList>
            <consortium name="DOE Joint Genome Institute"/>
            <person name="Toome M."/>
            <person name="Kuo A."/>
            <person name="Henrissat B."/>
            <person name="Lipzen A."/>
            <person name="Tritt A."/>
            <person name="Yoshinaga Y."/>
            <person name="Zane M."/>
            <person name="Barry K."/>
            <person name="Grigoriev I.V."/>
            <person name="Spatafora J.W."/>
            <person name="Aimea M.C."/>
        </authorList>
    </citation>
    <scope>NUCLEOTIDE SEQUENCE [LARGE SCALE GENOMIC DNA]</scope>
    <source>
        <strain evidence="4 5">UBC 951</strain>
    </source>
</reference>
<evidence type="ECO:0000313" key="5">
    <source>
        <dbReference type="Proteomes" id="UP000027361"/>
    </source>
</evidence>
<dbReference type="AlphaFoldDB" id="A0A066VD76"/>
<dbReference type="PANTHER" id="PTHR14464">
    <property type="entry name" value="EXONUCLEASE V"/>
    <property type="match status" value="1"/>
</dbReference>
<evidence type="ECO:0000256" key="1">
    <source>
        <dbReference type="ARBA" id="ARBA00009797"/>
    </source>
</evidence>
<dbReference type="GeneID" id="25266764"/>
<keyword evidence="5" id="KW-1185">Reference proteome</keyword>
<dbReference type="GO" id="GO:0036297">
    <property type="term" value="P:interstrand cross-link repair"/>
    <property type="evidence" value="ECO:0007669"/>
    <property type="project" value="TreeGrafter"/>
</dbReference>
<evidence type="ECO:0000256" key="2">
    <source>
        <dbReference type="SAM" id="Coils"/>
    </source>
</evidence>
<feature type="compositionally biased region" description="Basic and acidic residues" evidence="3">
    <location>
        <begin position="304"/>
        <end position="330"/>
    </location>
</feature>
<feature type="compositionally biased region" description="Polar residues" evidence="3">
    <location>
        <begin position="270"/>
        <end position="279"/>
    </location>
</feature>
<feature type="region of interest" description="Disordered" evidence="3">
    <location>
        <begin position="253"/>
        <end position="398"/>
    </location>
</feature>
<dbReference type="InParanoid" id="A0A066VD76"/>
<feature type="compositionally biased region" description="Basic and acidic residues" evidence="3">
    <location>
        <begin position="644"/>
        <end position="658"/>
    </location>
</feature>
<accession>A0A066VD76</accession>
<feature type="compositionally biased region" description="Low complexity" evidence="3">
    <location>
        <begin position="11"/>
        <end position="23"/>
    </location>
</feature>
<dbReference type="OrthoDB" id="354769at2759"/>
<organism evidence="4 5">
    <name type="scientific">Tilletiaria anomala (strain ATCC 24038 / CBS 436.72 / UBC 951)</name>
    <dbReference type="NCBI Taxonomy" id="1037660"/>
    <lineage>
        <taxon>Eukaryota</taxon>
        <taxon>Fungi</taxon>
        <taxon>Dikarya</taxon>
        <taxon>Basidiomycota</taxon>
        <taxon>Ustilaginomycotina</taxon>
        <taxon>Exobasidiomycetes</taxon>
        <taxon>Georgefischeriales</taxon>
        <taxon>Tilletiariaceae</taxon>
        <taxon>Tilletiaria</taxon>
    </lineage>
</organism>
<gene>
    <name evidence="4" type="ORF">K437DRAFT_276784</name>
</gene>
<feature type="coiled-coil region" evidence="2">
    <location>
        <begin position="855"/>
        <end position="882"/>
    </location>
</feature>
<feature type="region of interest" description="Disordered" evidence="3">
    <location>
        <begin position="644"/>
        <end position="668"/>
    </location>
</feature>
<proteinExistence type="inferred from homology"/>